<comment type="similarity">
    <text evidence="1 11">Belongs to the class-II aminoacyl-tRNA synthetase family.</text>
</comment>
<dbReference type="Pfam" id="PF07973">
    <property type="entry name" value="tRNA_SAD"/>
    <property type="match status" value="1"/>
</dbReference>
<dbReference type="SUPFAM" id="SSF55186">
    <property type="entry name" value="ThrRS/AlaRS common domain"/>
    <property type="match status" value="1"/>
</dbReference>
<dbReference type="PRINTS" id="PR00980">
    <property type="entry name" value="TRNASYNTHALA"/>
</dbReference>
<comment type="cofactor">
    <cofactor evidence="11">
        <name>Zn(2+)</name>
        <dbReference type="ChEBI" id="CHEBI:29105"/>
    </cofactor>
    <text evidence="11">Binds 1 zinc ion per subunit.</text>
</comment>
<dbReference type="RefSeq" id="WP_136132660.1">
    <property type="nucleotide sequence ID" value="NZ_PDKR01000004.1"/>
</dbReference>
<keyword evidence="6 11" id="KW-0862">Zinc</keyword>
<evidence type="ECO:0000313" key="15">
    <source>
        <dbReference type="Proteomes" id="UP000295937"/>
    </source>
</evidence>
<dbReference type="Gene3D" id="3.30.930.10">
    <property type="entry name" value="Bira Bifunctional Protein, Domain 2"/>
    <property type="match status" value="1"/>
</dbReference>
<organism evidence="14 15">
    <name type="scientific">Candidatus Pantoea edessiphila</name>
    <dbReference type="NCBI Taxonomy" id="2044610"/>
    <lineage>
        <taxon>Bacteria</taxon>
        <taxon>Pseudomonadati</taxon>
        <taxon>Pseudomonadota</taxon>
        <taxon>Gammaproteobacteria</taxon>
        <taxon>Enterobacterales</taxon>
        <taxon>Erwiniaceae</taxon>
        <taxon>Pantoea</taxon>
    </lineage>
</organism>
<comment type="function">
    <text evidence="11">Catalyzes the attachment of alanine to tRNA(Ala) in a two-step reaction: alanine is first activated by ATP to form Ala-AMP and then transferred to the acceptor end of tRNA(Ala). Also edits incorrectly charged Ser-tRNA(Ala) and Gly-tRNA(Ala) via its editing domain.</text>
</comment>
<dbReference type="PANTHER" id="PTHR11777:SF9">
    <property type="entry name" value="ALANINE--TRNA LIGASE, CYTOPLASMIC"/>
    <property type="match status" value="1"/>
</dbReference>
<dbReference type="NCBIfam" id="TIGR00344">
    <property type="entry name" value="alaS"/>
    <property type="match status" value="1"/>
</dbReference>
<dbReference type="SUPFAM" id="SSF55681">
    <property type="entry name" value="Class II aaRS and biotin synthetases"/>
    <property type="match status" value="1"/>
</dbReference>
<accession>A0A2P5T1J9</accession>
<keyword evidence="4 11" id="KW-0479">Metal-binding</keyword>
<dbReference type="PROSITE" id="PS50860">
    <property type="entry name" value="AA_TRNA_LIGASE_II_ALA"/>
    <property type="match status" value="1"/>
</dbReference>
<dbReference type="InterPro" id="IPR012947">
    <property type="entry name" value="tRNA_SAD"/>
</dbReference>
<evidence type="ECO:0000256" key="9">
    <source>
        <dbReference type="ARBA" id="ARBA00022917"/>
    </source>
</evidence>
<keyword evidence="5 11" id="KW-0547">Nucleotide-binding</keyword>
<evidence type="ECO:0000256" key="7">
    <source>
        <dbReference type="ARBA" id="ARBA00022840"/>
    </source>
</evidence>
<dbReference type="InterPro" id="IPR018163">
    <property type="entry name" value="Thr/Ala-tRNA-synth_IIc_edit"/>
</dbReference>
<evidence type="ECO:0000259" key="13">
    <source>
        <dbReference type="PROSITE" id="PS50860"/>
    </source>
</evidence>
<comment type="domain">
    <text evidence="11">Consists of three domains; the N-terminal catalytic domain, the editing domain and the C-terminal C-Ala domain. The editing domain removes incorrectly charged amino acids, while the C-Ala domain, along with tRNA(Ala), serves as a bridge to cooperatively bring together the editing and aminoacylation centers thus stimulating deacylation of misacylated tRNAs.</text>
</comment>
<dbReference type="PANTHER" id="PTHR11777">
    <property type="entry name" value="ALANYL-TRNA SYNTHETASE"/>
    <property type="match status" value="1"/>
</dbReference>
<keyword evidence="2 11" id="KW-0820">tRNA-binding</keyword>
<dbReference type="AlphaFoldDB" id="A0A2P5T1J9"/>
<dbReference type="SUPFAM" id="SSF50447">
    <property type="entry name" value="Translation proteins"/>
    <property type="match status" value="1"/>
</dbReference>
<dbReference type="InterPro" id="IPR009000">
    <property type="entry name" value="Transl_B-barrel_sf"/>
</dbReference>
<comment type="subcellular location">
    <subcellularLocation>
        <location evidence="11">Cytoplasm</location>
    </subcellularLocation>
</comment>
<keyword evidence="7 11" id="KW-0067">ATP-binding</keyword>
<reference evidence="14 15" key="1">
    <citation type="journal article" date="2018" name="Genome Biol. Evol.">
        <title>Cladogenesis and Genomic Streamlining in Extracellular Endosymbionts of Tropical Stink Bugs.</title>
        <authorList>
            <person name="Otero-Bravo A."/>
            <person name="Goffredi S."/>
            <person name="Sabree Z.L."/>
        </authorList>
    </citation>
    <scope>NUCLEOTIDE SEQUENCE [LARGE SCALE GENOMIC DNA]</scope>
    <source>
        <strain evidence="14 15">SoEO</strain>
    </source>
</reference>
<comment type="subunit">
    <text evidence="11">Homotetramer.</text>
</comment>
<dbReference type="InterPro" id="IPR018162">
    <property type="entry name" value="Ala-tRNA-ligase_IIc_anticod-bd"/>
</dbReference>
<dbReference type="Gene3D" id="3.10.310.40">
    <property type="match status" value="1"/>
</dbReference>
<dbReference type="Gene3D" id="2.40.30.130">
    <property type="match status" value="1"/>
</dbReference>
<feature type="binding site" evidence="11">
    <location>
        <position position="669"/>
    </location>
    <ligand>
        <name>Zn(2+)</name>
        <dbReference type="ChEBI" id="CHEBI:29105"/>
    </ligand>
</feature>
<keyword evidence="12" id="KW-0175">Coiled coil</keyword>
<dbReference type="Gene3D" id="6.10.250.550">
    <property type="match status" value="1"/>
</dbReference>
<dbReference type="Gene3D" id="3.30.54.20">
    <property type="match status" value="1"/>
</dbReference>
<dbReference type="GO" id="GO:0000049">
    <property type="term" value="F:tRNA binding"/>
    <property type="evidence" value="ECO:0007669"/>
    <property type="project" value="UniProtKB-KW"/>
</dbReference>
<dbReference type="SMART" id="SM00863">
    <property type="entry name" value="tRNA_SAD"/>
    <property type="match status" value="1"/>
</dbReference>
<dbReference type="InterPro" id="IPR003156">
    <property type="entry name" value="DHHA1_dom"/>
</dbReference>
<dbReference type="GO" id="GO:0004813">
    <property type="term" value="F:alanine-tRNA ligase activity"/>
    <property type="evidence" value="ECO:0007669"/>
    <property type="project" value="UniProtKB-UniRule"/>
</dbReference>
<keyword evidence="3 11" id="KW-0436">Ligase</keyword>
<dbReference type="FunFam" id="3.10.310.40:FF:000001">
    <property type="entry name" value="Alanine--tRNA ligase"/>
    <property type="match status" value="1"/>
</dbReference>
<dbReference type="FunFam" id="3.30.980.10:FF:000004">
    <property type="entry name" value="Alanine--tRNA ligase, cytoplasmic"/>
    <property type="match status" value="1"/>
</dbReference>
<feature type="binding site" evidence="11">
    <location>
        <position position="571"/>
    </location>
    <ligand>
        <name>Zn(2+)</name>
        <dbReference type="ChEBI" id="CHEBI:29105"/>
    </ligand>
</feature>
<dbReference type="InterPro" id="IPR023033">
    <property type="entry name" value="Ala_tRNA_ligase_euk/bac"/>
</dbReference>
<dbReference type="GO" id="GO:0005524">
    <property type="term" value="F:ATP binding"/>
    <property type="evidence" value="ECO:0007669"/>
    <property type="project" value="UniProtKB-UniRule"/>
</dbReference>
<sequence length="878" mass="100163">MIKSTNDIRQMFIDYFDNKEHKIVASSSLIPNNDPTLLFTNAGMNQFKNIFLCQEQRDYMRAVTCQRCIRAGGKHNDLENVGYTARHNTFFEMLGNFSFGDYFKKEAILFAWELLTHSNWFNIPKNRLFITIYKTDNETYDIWTNKIGIPHNHIIRVGDQKGIPYCSDNFWQMGDTGPCGPCCEILYNYGDYNSNNDVNKSILKTDNYLELWNIVFLQFDRQLDGTMLPLLKPSIDTGMGLERIASVLQNVKSNYEIDFFKKLIQVIAKFIGTTDLNNNSLKVIADHIRSSSFLIADGVFPSNENRGYVLRRIIRRAIRHGNMLGAKKGFFHSLVKPFLEIVWEERGVEDLINQQVQIENILKFEEEQFDKTLKRGLSLLDTELSKLKGKTLNGQTIFRLHDTFGFPIDLTKDICRERNIEIDSTGFEKEMMLQQIRARELNQFNSNDNNIICSKIESHFEGYEQLSSLAIIKLIYVLDQKVENISVIGQNALIILDKTTFYGESGGQIGDIGLLKKCNTEFIVKDTKRYGNTICHIGTLISGKLSIGDSCTTEVNEAHRTLISLNHSATHLLHAALCQILGDHILQKGSLINDKYLRFDFSHYNALKLEEINKIEEIVNEQIFCNLPIETKIMHIEDEKLQGAKMLFKDKYDQHVRVVNIERVSFELCGGTHASRTGEIGLFLIKSEYGIASGIRRIEVNTGKNALIHINEQKHKLWIISNLMKTNISNVHKKINDLVNHVNVLEKELKQLRDKQADNESNLLIKKTIEIKGIKLLISKINNVNSSGLHNIVVKLKHKLSSSVIVLATIIEDKILLIASVTKDLTDRISANELINDLAKQIDGKGGGKPNLARAAGNNIKELETTLLSIQSWVYNRL</sequence>
<dbReference type="GO" id="GO:0008270">
    <property type="term" value="F:zinc ion binding"/>
    <property type="evidence" value="ECO:0007669"/>
    <property type="project" value="UniProtKB-UniRule"/>
</dbReference>
<feature type="binding site" evidence="11">
    <location>
        <position position="673"/>
    </location>
    <ligand>
        <name>Zn(2+)</name>
        <dbReference type="ChEBI" id="CHEBI:29105"/>
    </ligand>
</feature>
<keyword evidence="10 11" id="KW-0030">Aminoacyl-tRNA synthetase</keyword>
<name>A0A2P5T1J9_9GAMM</name>
<dbReference type="FunFam" id="3.30.930.10:FF:000004">
    <property type="entry name" value="Alanine--tRNA ligase"/>
    <property type="match status" value="1"/>
</dbReference>
<dbReference type="CDD" id="cd00673">
    <property type="entry name" value="AlaRS_core"/>
    <property type="match status" value="1"/>
</dbReference>
<evidence type="ECO:0000256" key="8">
    <source>
        <dbReference type="ARBA" id="ARBA00022884"/>
    </source>
</evidence>
<comment type="catalytic activity">
    <reaction evidence="11">
        <text>tRNA(Ala) + L-alanine + ATP = L-alanyl-tRNA(Ala) + AMP + diphosphate</text>
        <dbReference type="Rhea" id="RHEA:12540"/>
        <dbReference type="Rhea" id="RHEA-COMP:9657"/>
        <dbReference type="Rhea" id="RHEA-COMP:9923"/>
        <dbReference type="ChEBI" id="CHEBI:30616"/>
        <dbReference type="ChEBI" id="CHEBI:33019"/>
        <dbReference type="ChEBI" id="CHEBI:57972"/>
        <dbReference type="ChEBI" id="CHEBI:78442"/>
        <dbReference type="ChEBI" id="CHEBI:78497"/>
        <dbReference type="ChEBI" id="CHEBI:456215"/>
        <dbReference type="EC" id="6.1.1.7"/>
    </reaction>
</comment>
<dbReference type="OrthoDB" id="9803884at2"/>
<dbReference type="InterPro" id="IPR045864">
    <property type="entry name" value="aa-tRNA-synth_II/BPL/LPL"/>
</dbReference>
<dbReference type="InterPro" id="IPR018165">
    <property type="entry name" value="Ala-tRNA-synth_IIc_core"/>
</dbReference>
<evidence type="ECO:0000256" key="2">
    <source>
        <dbReference type="ARBA" id="ARBA00022555"/>
    </source>
</evidence>
<keyword evidence="11" id="KW-0963">Cytoplasm</keyword>
<keyword evidence="9 11" id="KW-0648">Protein biosynthesis</keyword>
<comment type="caution">
    <text evidence="14">The sequence shown here is derived from an EMBL/GenBank/DDBJ whole genome shotgun (WGS) entry which is preliminary data.</text>
</comment>
<evidence type="ECO:0000256" key="3">
    <source>
        <dbReference type="ARBA" id="ARBA00022598"/>
    </source>
</evidence>
<feature type="coiled-coil region" evidence="12">
    <location>
        <begin position="728"/>
        <end position="762"/>
    </location>
</feature>
<dbReference type="GO" id="GO:0045892">
    <property type="term" value="P:negative regulation of DNA-templated transcription"/>
    <property type="evidence" value="ECO:0007669"/>
    <property type="project" value="TreeGrafter"/>
</dbReference>
<dbReference type="EMBL" id="PDKR01000004">
    <property type="protein sequence ID" value="PPI88469.1"/>
    <property type="molecule type" value="Genomic_DNA"/>
</dbReference>
<feature type="domain" description="Alanyl-transfer RNA synthetases family profile" evidence="13">
    <location>
        <begin position="3"/>
        <end position="712"/>
    </location>
</feature>
<feature type="binding site" evidence="11">
    <location>
        <position position="567"/>
    </location>
    <ligand>
        <name>Zn(2+)</name>
        <dbReference type="ChEBI" id="CHEBI:29105"/>
    </ligand>
</feature>
<dbReference type="Pfam" id="PF01411">
    <property type="entry name" value="tRNA-synt_2c"/>
    <property type="match status" value="1"/>
</dbReference>
<evidence type="ECO:0000256" key="6">
    <source>
        <dbReference type="ARBA" id="ARBA00022833"/>
    </source>
</evidence>
<dbReference type="Gene3D" id="3.30.980.10">
    <property type="entry name" value="Threonyl-trna Synthetase, Chain A, domain 2"/>
    <property type="match status" value="1"/>
</dbReference>
<evidence type="ECO:0000256" key="11">
    <source>
        <dbReference type="HAMAP-Rule" id="MF_00036"/>
    </source>
</evidence>
<evidence type="ECO:0000313" key="14">
    <source>
        <dbReference type="EMBL" id="PPI88469.1"/>
    </source>
</evidence>
<evidence type="ECO:0000256" key="5">
    <source>
        <dbReference type="ARBA" id="ARBA00022741"/>
    </source>
</evidence>
<dbReference type="Pfam" id="PF02272">
    <property type="entry name" value="DHHA1"/>
    <property type="match status" value="1"/>
</dbReference>
<dbReference type="InterPro" id="IPR050058">
    <property type="entry name" value="Ala-tRNA_ligase"/>
</dbReference>
<dbReference type="SUPFAM" id="SSF101353">
    <property type="entry name" value="Putative anticodon-binding domain of alanyl-tRNA synthetase (AlaRS)"/>
    <property type="match status" value="1"/>
</dbReference>
<dbReference type="InterPro" id="IPR002318">
    <property type="entry name" value="Ala-tRNA-lgiase_IIc"/>
</dbReference>
<evidence type="ECO:0000256" key="1">
    <source>
        <dbReference type="ARBA" id="ARBA00008226"/>
    </source>
</evidence>
<evidence type="ECO:0000256" key="12">
    <source>
        <dbReference type="SAM" id="Coils"/>
    </source>
</evidence>
<dbReference type="Proteomes" id="UP000295937">
    <property type="component" value="Unassembled WGS sequence"/>
</dbReference>
<evidence type="ECO:0000256" key="10">
    <source>
        <dbReference type="ARBA" id="ARBA00023146"/>
    </source>
</evidence>
<keyword evidence="8 11" id="KW-0694">RNA-binding</keyword>
<dbReference type="GO" id="GO:0006419">
    <property type="term" value="P:alanyl-tRNA aminoacylation"/>
    <property type="evidence" value="ECO:0007669"/>
    <property type="project" value="UniProtKB-UniRule"/>
</dbReference>
<dbReference type="GO" id="GO:0002161">
    <property type="term" value="F:aminoacyl-tRNA deacylase activity"/>
    <property type="evidence" value="ECO:0007669"/>
    <property type="project" value="TreeGrafter"/>
</dbReference>
<dbReference type="HAMAP" id="MF_00036_B">
    <property type="entry name" value="Ala_tRNA_synth_B"/>
    <property type="match status" value="1"/>
</dbReference>
<dbReference type="GO" id="GO:0005829">
    <property type="term" value="C:cytosol"/>
    <property type="evidence" value="ECO:0007669"/>
    <property type="project" value="TreeGrafter"/>
</dbReference>
<dbReference type="InterPro" id="IPR018164">
    <property type="entry name" value="Ala-tRNA-synth_IIc_N"/>
</dbReference>
<evidence type="ECO:0000256" key="4">
    <source>
        <dbReference type="ARBA" id="ARBA00022723"/>
    </source>
</evidence>
<proteinExistence type="inferred from homology"/>
<dbReference type="EC" id="6.1.1.7" evidence="11"/>
<protein>
    <recommendedName>
        <fullName evidence="11">Alanine--tRNA ligase</fullName>
        <ecNumber evidence="11">6.1.1.7</ecNumber>
    </recommendedName>
    <alternativeName>
        <fullName evidence="11">Alanyl-tRNA synthetase</fullName>
        <shortName evidence="11">AlaRS</shortName>
    </alternativeName>
</protein>
<gene>
    <name evidence="11" type="primary">alaS</name>
    <name evidence="14" type="ORF">CRV09_02890</name>
</gene>